<dbReference type="OrthoDB" id="9812991at2"/>
<keyword evidence="9" id="KW-1185">Reference proteome</keyword>
<keyword evidence="8" id="KW-0645">Protease</keyword>
<keyword evidence="4" id="KW-1133">Transmembrane helix</keyword>
<comment type="subcellular location">
    <subcellularLocation>
        <location evidence="1">Membrane</location>
        <topology evidence="1">Single-pass membrane protein</topology>
    </subcellularLocation>
</comment>
<dbReference type="AlphaFoldDB" id="A0A1A8TB31"/>
<dbReference type="Pfam" id="PF01145">
    <property type="entry name" value="Band_7"/>
    <property type="match status" value="1"/>
</dbReference>
<dbReference type="InterPro" id="IPR001972">
    <property type="entry name" value="Stomatin_HflK_fam"/>
</dbReference>
<comment type="similarity">
    <text evidence="2 6">Belongs to the band 7/mec-2 family. HflC subfamily.</text>
</comment>
<evidence type="ECO:0000256" key="2">
    <source>
        <dbReference type="ARBA" id="ARBA00007862"/>
    </source>
</evidence>
<evidence type="ECO:0000259" key="7">
    <source>
        <dbReference type="SMART" id="SM00244"/>
    </source>
</evidence>
<dbReference type="Proteomes" id="UP000092544">
    <property type="component" value="Unassembled WGS sequence"/>
</dbReference>
<evidence type="ECO:0000256" key="1">
    <source>
        <dbReference type="ARBA" id="ARBA00004167"/>
    </source>
</evidence>
<dbReference type="GO" id="GO:0008233">
    <property type="term" value="F:peptidase activity"/>
    <property type="evidence" value="ECO:0007669"/>
    <property type="project" value="UniProtKB-KW"/>
</dbReference>
<keyword evidence="5" id="KW-0472">Membrane</keyword>
<dbReference type="Gene3D" id="3.30.479.30">
    <property type="entry name" value="Band 7 domain"/>
    <property type="match status" value="1"/>
</dbReference>
<dbReference type="PRINTS" id="PR00721">
    <property type="entry name" value="STOMATIN"/>
</dbReference>
<protein>
    <recommendedName>
        <fullName evidence="6">Protein HflC</fullName>
    </recommendedName>
</protein>
<evidence type="ECO:0000256" key="4">
    <source>
        <dbReference type="ARBA" id="ARBA00022989"/>
    </source>
</evidence>
<evidence type="ECO:0000256" key="3">
    <source>
        <dbReference type="ARBA" id="ARBA00022692"/>
    </source>
</evidence>
<dbReference type="PIRSF" id="PIRSF005651">
    <property type="entry name" value="HflC"/>
    <property type="match status" value="1"/>
</dbReference>
<dbReference type="GO" id="GO:0016020">
    <property type="term" value="C:membrane"/>
    <property type="evidence" value="ECO:0007669"/>
    <property type="project" value="UniProtKB-SubCell"/>
</dbReference>
<evidence type="ECO:0000313" key="9">
    <source>
        <dbReference type="Proteomes" id="UP000092544"/>
    </source>
</evidence>
<accession>A0A1A8TB31</accession>
<organism evidence="8 9">
    <name type="scientific">Marinomonas spartinae</name>
    <dbReference type="NCBI Taxonomy" id="1792290"/>
    <lineage>
        <taxon>Bacteria</taxon>
        <taxon>Pseudomonadati</taxon>
        <taxon>Pseudomonadota</taxon>
        <taxon>Gammaproteobacteria</taxon>
        <taxon>Oceanospirillales</taxon>
        <taxon>Oceanospirillaceae</taxon>
        <taxon>Marinomonas</taxon>
    </lineage>
</organism>
<name>A0A1A8TB31_9GAMM</name>
<dbReference type="NCBIfam" id="TIGR01932">
    <property type="entry name" value="hflC"/>
    <property type="match status" value="2"/>
</dbReference>
<feature type="domain" description="Band 7" evidence="7">
    <location>
        <begin position="21"/>
        <end position="185"/>
    </location>
</feature>
<dbReference type="CDD" id="cd03405">
    <property type="entry name" value="SPFH_HflC"/>
    <property type="match status" value="1"/>
</dbReference>
<keyword evidence="3" id="KW-0812">Transmembrane</keyword>
<dbReference type="InterPro" id="IPR001107">
    <property type="entry name" value="Band_7"/>
</dbReference>
<dbReference type="RefSeq" id="WP_067014949.1">
    <property type="nucleotide sequence ID" value="NZ_FLOB01000003.1"/>
</dbReference>
<evidence type="ECO:0000256" key="5">
    <source>
        <dbReference type="ARBA" id="ARBA00023136"/>
    </source>
</evidence>
<comment type="function">
    <text evidence="6">HflC and HflK could regulate a protease.</text>
</comment>
<proteinExistence type="inferred from homology"/>
<dbReference type="SUPFAM" id="SSF117892">
    <property type="entry name" value="Band 7/SPFH domain"/>
    <property type="match status" value="1"/>
</dbReference>
<sequence length="295" mass="33830">MKGTSFAILFAALVAILIASQSMYVVNETQRAVVLRFGEIVDADVKPGLHFKIPIVNEVKKFDARIQTMDSRPQRYLTLEKKAVIVDSYVKWRIESVAKFYQATSGDVFVANRVLSSRVDTGLRNQFGERTMHEVVSGQRDQLMTELRDKLDKVAQSELGIKIIDIRVKRIDLPPDVSESVYQRMRTEREREAREHRSKGLELAEGIRADADRQRVVIEADAQRDAEMIRGDGDAKAAAIYSKVYKQDPKFYDFYRSLQAYRDSFEGNKDLFVIQPDGEFFKYLNNSNGKKETVK</sequence>
<dbReference type="PANTHER" id="PTHR42911">
    <property type="entry name" value="MODULATOR OF FTSH PROTEASE HFLC"/>
    <property type="match status" value="1"/>
</dbReference>
<dbReference type="EMBL" id="FLOB01000003">
    <property type="protein sequence ID" value="SBS30131.1"/>
    <property type="molecule type" value="Genomic_DNA"/>
</dbReference>
<dbReference type="SMART" id="SM00244">
    <property type="entry name" value="PHB"/>
    <property type="match status" value="1"/>
</dbReference>
<keyword evidence="8" id="KW-0378">Hydrolase</keyword>
<gene>
    <name evidence="8" type="primary">hflC_1</name>
    <name evidence="8" type="ORF">MSP8886_01702</name>
</gene>
<dbReference type="GO" id="GO:0006508">
    <property type="term" value="P:proteolysis"/>
    <property type="evidence" value="ECO:0007669"/>
    <property type="project" value="UniProtKB-KW"/>
</dbReference>
<evidence type="ECO:0000256" key="6">
    <source>
        <dbReference type="PIRNR" id="PIRNR005651"/>
    </source>
</evidence>
<dbReference type="STRING" id="1792290.MSP8886_01702"/>
<dbReference type="PANTHER" id="PTHR42911:SF1">
    <property type="entry name" value="MODULATOR OF FTSH PROTEASE HFLC"/>
    <property type="match status" value="1"/>
</dbReference>
<evidence type="ECO:0000313" key="8">
    <source>
        <dbReference type="EMBL" id="SBS30131.1"/>
    </source>
</evidence>
<reference evidence="8 9" key="1">
    <citation type="submission" date="2016-06" db="EMBL/GenBank/DDBJ databases">
        <authorList>
            <person name="Kjaerup R.B."/>
            <person name="Dalgaard T.S."/>
            <person name="Juul-Madsen H.R."/>
        </authorList>
    </citation>
    <scope>NUCLEOTIDE SEQUENCE [LARGE SCALE GENOMIC DNA]</scope>
    <source>
        <strain evidence="8 9">CECT 8886</strain>
    </source>
</reference>
<dbReference type="InterPro" id="IPR010200">
    <property type="entry name" value="HflC"/>
</dbReference>
<dbReference type="InterPro" id="IPR036013">
    <property type="entry name" value="Band_7/SPFH_dom_sf"/>
</dbReference>